<feature type="compositionally biased region" description="Polar residues" evidence="9">
    <location>
        <begin position="512"/>
        <end position="522"/>
    </location>
</feature>
<dbReference type="AlphaFoldDB" id="A0A7R9BT30"/>
<name>A0A7R9BT30_9CRUS</name>
<keyword evidence="4 8" id="KW-0418">Kinase</keyword>
<dbReference type="InterPro" id="IPR014001">
    <property type="entry name" value="Helicase_ATP-bd"/>
</dbReference>
<evidence type="ECO:0000256" key="1">
    <source>
        <dbReference type="ARBA" id="ARBA00007374"/>
    </source>
</evidence>
<evidence type="ECO:0000256" key="4">
    <source>
        <dbReference type="ARBA" id="ARBA00022777"/>
    </source>
</evidence>
<evidence type="ECO:0000256" key="8">
    <source>
        <dbReference type="RuleBase" id="RU363090"/>
    </source>
</evidence>
<evidence type="ECO:0000313" key="11">
    <source>
        <dbReference type="EMBL" id="CAD7280011.1"/>
    </source>
</evidence>
<dbReference type="GO" id="GO:0005737">
    <property type="term" value="C:cytoplasm"/>
    <property type="evidence" value="ECO:0007669"/>
    <property type="project" value="TreeGrafter"/>
</dbReference>
<dbReference type="InterPro" id="IPR011545">
    <property type="entry name" value="DEAD/DEAH_box_helicase_dom"/>
</dbReference>
<evidence type="ECO:0000259" key="10">
    <source>
        <dbReference type="PROSITE" id="PS51192"/>
    </source>
</evidence>
<dbReference type="PANTHER" id="PTHR12400:SF51">
    <property type="entry name" value="INOSITOL POLYPHOSPHATE MULTIKINASE"/>
    <property type="match status" value="1"/>
</dbReference>
<dbReference type="InterPro" id="IPR005522">
    <property type="entry name" value="IPK"/>
</dbReference>
<dbReference type="InterPro" id="IPR027417">
    <property type="entry name" value="P-loop_NTPase"/>
</dbReference>
<gene>
    <name evidence="11" type="ORF">NMOB1V02_LOCUS7675</name>
</gene>
<dbReference type="Gene3D" id="3.30.470.160">
    <property type="entry name" value="Inositol polyphosphate kinase"/>
    <property type="match status" value="1"/>
</dbReference>
<organism evidence="11">
    <name type="scientific">Notodromas monacha</name>
    <dbReference type="NCBI Taxonomy" id="399045"/>
    <lineage>
        <taxon>Eukaryota</taxon>
        <taxon>Metazoa</taxon>
        <taxon>Ecdysozoa</taxon>
        <taxon>Arthropoda</taxon>
        <taxon>Crustacea</taxon>
        <taxon>Oligostraca</taxon>
        <taxon>Ostracoda</taxon>
        <taxon>Podocopa</taxon>
        <taxon>Podocopida</taxon>
        <taxon>Cypridocopina</taxon>
        <taxon>Cypridoidea</taxon>
        <taxon>Cyprididae</taxon>
        <taxon>Notodromas</taxon>
    </lineage>
</organism>
<dbReference type="Proteomes" id="UP000678499">
    <property type="component" value="Unassembled WGS sequence"/>
</dbReference>
<evidence type="ECO:0000256" key="6">
    <source>
        <dbReference type="ARBA" id="ARBA00036164"/>
    </source>
</evidence>
<dbReference type="GO" id="GO:0003676">
    <property type="term" value="F:nucleic acid binding"/>
    <property type="evidence" value="ECO:0007669"/>
    <property type="project" value="InterPro"/>
</dbReference>
<dbReference type="GO" id="GO:0005634">
    <property type="term" value="C:nucleus"/>
    <property type="evidence" value="ECO:0007669"/>
    <property type="project" value="TreeGrafter"/>
</dbReference>
<feature type="region of interest" description="Disordered" evidence="9">
    <location>
        <begin position="486"/>
        <end position="554"/>
    </location>
</feature>
<evidence type="ECO:0000313" key="12">
    <source>
        <dbReference type="Proteomes" id="UP000678499"/>
    </source>
</evidence>
<keyword evidence="5" id="KW-0067">ATP-binding</keyword>
<comment type="catalytic activity">
    <reaction evidence="6">
        <text>1D-myo-inositol 1,4,5-trisphosphate + 2 ATP = 1D-myo-inositol 1,3,4,5,6-pentakisphosphate + 2 ADP + 2 H(+)</text>
        <dbReference type="Rhea" id="RHEA:32359"/>
        <dbReference type="ChEBI" id="CHEBI:15378"/>
        <dbReference type="ChEBI" id="CHEBI:30616"/>
        <dbReference type="ChEBI" id="CHEBI:57733"/>
        <dbReference type="ChEBI" id="CHEBI:203600"/>
        <dbReference type="ChEBI" id="CHEBI:456216"/>
        <dbReference type="EC" id="2.7.1.151"/>
    </reaction>
</comment>
<dbReference type="GO" id="GO:0051765">
    <property type="term" value="F:inositol tetrakisphosphate kinase activity"/>
    <property type="evidence" value="ECO:0007669"/>
    <property type="project" value="TreeGrafter"/>
</dbReference>
<evidence type="ECO:0000256" key="9">
    <source>
        <dbReference type="SAM" id="MobiDB-lite"/>
    </source>
</evidence>
<comment type="similarity">
    <text evidence="1 8">Belongs to the inositol phosphokinase (IPK) family.</text>
</comment>
<evidence type="ECO:0000256" key="2">
    <source>
        <dbReference type="ARBA" id="ARBA00022679"/>
    </source>
</evidence>
<accession>A0A7R9BT30</accession>
<evidence type="ECO:0000256" key="7">
    <source>
        <dbReference type="ARBA" id="ARBA00036525"/>
    </source>
</evidence>
<dbReference type="SUPFAM" id="SSF56104">
    <property type="entry name" value="SAICAR synthase-like"/>
    <property type="match status" value="1"/>
</dbReference>
<proteinExistence type="inferred from homology"/>
<keyword evidence="12" id="KW-1185">Reference proteome</keyword>
<dbReference type="SUPFAM" id="SSF52540">
    <property type="entry name" value="P-loop containing nucleoside triphosphate hydrolases"/>
    <property type="match status" value="1"/>
</dbReference>
<dbReference type="EMBL" id="OA883930">
    <property type="protein sequence ID" value="CAD7280011.1"/>
    <property type="molecule type" value="Genomic_DNA"/>
</dbReference>
<comment type="catalytic activity">
    <reaction evidence="7">
        <text>1D-myo-inositol 1,3,4,6-tetrakisphosphate + ATP = 1D-myo-inositol 1,3,4,5,6-pentakisphosphate + ADP + H(+)</text>
        <dbReference type="Rhea" id="RHEA:12717"/>
        <dbReference type="ChEBI" id="CHEBI:15378"/>
        <dbReference type="ChEBI" id="CHEBI:30616"/>
        <dbReference type="ChEBI" id="CHEBI:57660"/>
        <dbReference type="ChEBI" id="CHEBI:57733"/>
        <dbReference type="ChEBI" id="CHEBI:456216"/>
        <dbReference type="EC" id="2.7.1.140"/>
    </reaction>
</comment>
<protein>
    <recommendedName>
        <fullName evidence="8">Kinase</fullName>
        <ecNumber evidence="8">2.7.-.-</ecNumber>
    </recommendedName>
</protein>
<reference evidence="11" key="1">
    <citation type="submission" date="2020-11" db="EMBL/GenBank/DDBJ databases">
        <authorList>
            <person name="Tran Van P."/>
        </authorList>
    </citation>
    <scope>NUCLEOTIDE SEQUENCE</scope>
</reference>
<evidence type="ECO:0000256" key="3">
    <source>
        <dbReference type="ARBA" id="ARBA00022741"/>
    </source>
</evidence>
<dbReference type="GO" id="GO:0005524">
    <property type="term" value="F:ATP binding"/>
    <property type="evidence" value="ECO:0007669"/>
    <property type="project" value="UniProtKB-KW"/>
</dbReference>
<sequence>MMNSTESVGDSLAVSPKFEHWKLRDEDWLHIPITREYTEVPPNEPDPFPEGSRPLDNQVGGHRSALGKPSIGVLQHKSGFILKGLSQNNCRGMREAHFYETVFYANVSDAKDILDELKKCIPKCLGLHLHDTSGIHHCYLKLEDIAVNMKTPSAMDCKIGVRITDPLCTPQKVEIMEKKYVGTRIPLGISLIGARYLVTKTQEWKILGRDFADSVTVQDLDSVFEDYTNAGIDKRVITCFLNQMDRLKEWFTRQRIFLFFSTSLFFCYDADILSRRTLNGPTSESATEAVDTNKIILKMIDFAHVFPSQDQRDDNFLWIAVLCKQLLGLCSSVVPSVQNIIRQQQGYLWNPFEDVKRLRGFGKTDLGQKLKFSEKLKTVFAMDLAAIRPVSTMIEDSEGPFKINRYKGEDGQESCPAKKRKRDKILVAESPCKEVCEQEDAFAPPKSKKKKVLTLNPALTLKDTVQNDNQSIKNKKIKPAQRDFDELLDSESDDSAPKTRKLRKGKTKDASLKQSENNSESPATKKTKKKKKSVLAQEANSTKTDENDEEDAANADPEVIKLNPAALKENFTVISPAVQVMKQRVQKILPDWIAKPTVIEQTYKDLLPIKSMSCLSSSLRKLLKSNSIQTFFPVQQVVIPALCEAFKENFFRPRDICVSAPTGSGKTLAFVLPIVNALKKRCDPQIRALVILPVHELAVQVWEVFKTYAASTDLKVVLLQATVPLSSERTMLVRQGNH</sequence>
<dbReference type="OrthoDB" id="5958943at2759"/>
<dbReference type="Pfam" id="PF00270">
    <property type="entry name" value="DEAD"/>
    <property type="match status" value="1"/>
</dbReference>
<dbReference type="PANTHER" id="PTHR12400">
    <property type="entry name" value="INOSITOL POLYPHOSPHATE KINASE"/>
    <property type="match status" value="1"/>
</dbReference>
<keyword evidence="2 8" id="KW-0808">Transferase</keyword>
<dbReference type="Pfam" id="PF03770">
    <property type="entry name" value="IPK"/>
    <property type="match status" value="1"/>
</dbReference>
<feature type="domain" description="Helicase ATP-binding" evidence="10">
    <location>
        <begin position="647"/>
        <end position="738"/>
    </location>
</feature>
<dbReference type="GO" id="GO:0008440">
    <property type="term" value="F:inositol-1,4,5-trisphosphate 3-kinase activity"/>
    <property type="evidence" value="ECO:0007669"/>
    <property type="project" value="TreeGrafter"/>
</dbReference>
<dbReference type="EMBL" id="CAJPEX010001893">
    <property type="protein sequence ID" value="CAG0920163.1"/>
    <property type="molecule type" value="Genomic_DNA"/>
</dbReference>
<dbReference type="GO" id="GO:0032958">
    <property type="term" value="P:inositol phosphate biosynthetic process"/>
    <property type="evidence" value="ECO:0007669"/>
    <property type="project" value="InterPro"/>
</dbReference>
<evidence type="ECO:0000256" key="5">
    <source>
        <dbReference type="ARBA" id="ARBA00022840"/>
    </source>
</evidence>
<keyword evidence="3" id="KW-0547">Nucleotide-binding</keyword>
<dbReference type="EC" id="2.7.-.-" evidence="8"/>
<dbReference type="Gene3D" id="3.40.50.300">
    <property type="entry name" value="P-loop containing nucleotide triphosphate hydrolases"/>
    <property type="match status" value="1"/>
</dbReference>
<dbReference type="PROSITE" id="PS51192">
    <property type="entry name" value="HELICASE_ATP_BIND_1"/>
    <property type="match status" value="1"/>
</dbReference>
<dbReference type="InterPro" id="IPR038286">
    <property type="entry name" value="IPK_sf"/>
</dbReference>